<dbReference type="InterPro" id="IPR027417">
    <property type="entry name" value="P-loop_NTPase"/>
</dbReference>
<dbReference type="EMBL" id="CP042243">
    <property type="protein sequence ID" value="QEK12862.1"/>
    <property type="molecule type" value="Genomic_DNA"/>
</dbReference>
<feature type="coiled-coil region" evidence="1">
    <location>
        <begin position="382"/>
        <end position="416"/>
    </location>
</feature>
<dbReference type="GO" id="GO:0006302">
    <property type="term" value="P:double-strand break repair"/>
    <property type="evidence" value="ECO:0007669"/>
    <property type="project" value="InterPro"/>
</dbReference>
<gene>
    <name evidence="4" type="ORF">FQB35_11290</name>
</gene>
<proteinExistence type="predicted"/>
<keyword evidence="1" id="KW-0175">Coiled coil</keyword>
<keyword evidence="2" id="KW-0472">Membrane</keyword>
<feature type="transmembrane region" description="Helical" evidence="2">
    <location>
        <begin position="362"/>
        <end position="379"/>
    </location>
</feature>
<evidence type="ECO:0000256" key="2">
    <source>
        <dbReference type="SAM" id="Phobius"/>
    </source>
</evidence>
<dbReference type="OrthoDB" id="9764467at2"/>
<dbReference type="Pfam" id="PF13476">
    <property type="entry name" value="AAA_23"/>
    <property type="match status" value="1"/>
</dbReference>
<keyword evidence="5" id="KW-1185">Reference proteome</keyword>
<evidence type="ECO:0000313" key="5">
    <source>
        <dbReference type="Proteomes" id="UP000324646"/>
    </source>
</evidence>
<feature type="coiled-coil region" evidence="1">
    <location>
        <begin position="471"/>
        <end position="549"/>
    </location>
</feature>
<dbReference type="InterPro" id="IPR038729">
    <property type="entry name" value="Rad50/SbcC_AAA"/>
</dbReference>
<sequence>MIIKKLYVNRFGKLKNLHIELKDGLNIIYGENEAGKSTLQAFIKAMFYGMNSQKKKIRENDRKRFLPWSEEKASGELYFEDDYKNEYMIKRTFGKKRREDESIVLDAITGKAVGHIDHDIPGISIFGLGEESFEKTVFIRQLMSEVKRDKEDEIMKRLTNLKNSADEDVSFYKALNHLEKLKKSLIHSRKTGKIDKLKEDYAKIQEEWGEGIRLQEENLEDQIQLNEKIEQKRMLQHRINQLEEKKKKWKQLRIYKEYKKLIEYKNKIKKLLKDKESLIEQLKFGNDCIDEVFIENIKAKKIQWMKQKNICDIKKVHKESLEARIEEKKDYLKDNIKNIWKVLFLGIFIVLGGFLLGWTKNAYYYGLSGIGIVLFIYGFKKKKSVASMMKQMEKELNNIEKAFQVQKESLENIKKEMMRKLRPFYKGNIEIEQIDPILKHFQELLNKKIEIERQIFTLEDIYQSLLQGRDFENMKKAFKSFTEELEEIIDEESIEALLKEEVQKLITLEKEIKDLEHRVQTRFYGRKNIAELEEEMERIKEKIGNYEDVLASLDIAIETLQDSFKEIQKSFGLKLNKVVGDILREITKNKYDALKISEDYEVKIIDSKEDQIKDIAYFSNGTWDQIYFALRIGIAKLIIGEEKTIPLIIDDAFVQYDDKRLDAVLRYLYQYAKEHQVVMFTCQKREIEKLKNFSGIHVIYL</sequence>
<evidence type="ECO:0000259" key="3">
    <source>
        <dbReference type="Pfam" id="PF13476"/>
    </source>
</evidence>
<keyword evidence="2" id="KW-1133">Transmembrane helix</keyword>
<accession>A0A5C0SG11</accession>
<feature type="transmembrane region" description="Helical" evidence="2">
    <location>
        <begin position="338"/>
        <end position="356"/>
    </location>
</feature>
<feature type="domain" description="Rad50/SbcC-type AAA" evidence="3">
    <location>
        <begin position="5"/>
        <end position="207"/>
    </location>
</feature>
<dbReference type="KEGG" id="crs:FQB35_11290"/>
<dbReference type="PANTHER" id="PTHR41259">
    <property type="entry name" value="DOUBLE-STRAND BREAK REPAIR RAD50 ATPASE, PUTATIVE-RELATED"/>
    <property type="match status" value="1"/>
</dbReference>
<name>A0A5C0SG11_CRATE</name>
<evidence type="ECO:0000313" key="4">
    <source>
        <dbReference type="EMBL" id="QEK12862.1"/>
    </source>
</evidence>
<dbReference type="PANTHER" id="PTHR41259:SF1">
    <property type="entry name" value="DOUBLE-STRAND BREAK REPAIR RAD50 ATPASE, PUTATIVE-RELATED"/>
    <property type="match status" value="1"/>
</dbReference>
<organism evidence="4 5">
    <name type="scientific">Crassaminicella thermophila</name>
    <dbReference type="NCBI Taxonomy" id="2599308"/>
    <lineage>
        <taxon>Bacteria</taxon>
        <taxon>Bacillati</taxon>
        <taxon>Bacillota</taxon>
        <taxon>Clostridia</taxon>
        <taxon>Eubacteriales</taxon>
        <taxon>Clostridiaceae</taxon>
        <taxon>Crassaminicella</taxon>
    </lineage>
</organism>
<reference evidence="4 5" key="1">
    <citation type="submission" date="2019-07" db="EMBL/GenBank/DDBJ databases">
        <title>Complete genome of Crassaminicella thermophila SY095.</title>
        <authorList>
            <person name="Li X."/>
        </authorList>
    </citation>
    <scope>NUCLEOTIDE SEQUENCE [LARGE SCALE GENOMIC DNA]</scope>
    <source>
        <strain evidence="4 5">SY095</strain>
    </source>
</reference>
<protein>
    <submittedName>
        <fullName evidence="4">AAA family ATPase</fullName>
    </submittedName>
</protein>
<evidence type="ECO:0000256" key="1">
    <source>
        <dbReference type="SAM" id="Coils"/>
    </source>
</evidence>
<feature type="coiled-coil region" evidence="1">
    <location>
        <begin position="187"/>
        <end position="281"/>
    </location>
</feature>
<dbReference type="Gene3D" id="3.40.50.300">
    <property type="entry name" value="P-loop containing nucleotide triphosphate hydrolases"/>
    <property type="match status" value="2"/>
</dbReference>
<dbReference type="Proteomes" id="UP000324646">
    <property type="component" value="Chromosome"/>
</dbReference>
<dbReference type="AlphaFoldDB" id="A0A5C0SG11"/>
<dbReference type="SUPFAM" id="SSF52540">
    <property type="entry name" value="P-loop containing nucleoside triphosphate hydrolases"/>
    <property type="match status" value="1"/>
</dbReference>
<dbReference type="RefSeq" id="WP_148809998.1">
    <property type="nucleotide sequence ID" value="NZ_CP042243.1"/>
</dbReference>
<dbReference type="GO" id="GO:0016887">
    <property type="term" value="F:ATP hydrolysis activity"/>
    <property type="evidence" value="ECO:0007669"/>
    <property type="project" value="InterPro"/>
</dbReference>
<keyword evidence="2" id="KW-0812">Transmembrane</keyword>